<feature type="signal peptide" evidence="2">
    <location>
        <begin position="1"/>
        <end position="18"/>
    </location>
</feature>
<feature type="region of interest" description="Disordered" evidence="1">
    <location>
        <begin position="53"/>
        <end position="112"/>
    </location>
</feature>
<name>A0A9W7Y050_9FUNG</name>
<evidence type="ECO:0000256" key="1">
    <source>
        <dbReference type="SAM" id="MobiDB-lite"/>
    </source>
</evidence>
<accession>A0A9W7Y050</accession>
<reference evidence="3" key="1">
    <citation type="submission" date="2022-07" db="EMBL/GenBank/DDBJ databases">
        <title>Phylogenomic reconstructions and comparative analyses of Kickxellomycotina fungi.</title>
        <authorList>
            <person name="Reynolds N.K."/>
            <person name="Stajich J.E."/>
            <person name="Barry K."/>
            <person name="Grigoriev I.V."/>
            <person name="Crous P."/>
            <person name="Smith M.E."/>
        </authorList>
    </citation>
    <scope>NUCLEOTIDE SEQUENCE</scope>
    <source>
        <strain evidence="3">NBRC 32514</strain>
    </source>
</reference>
<sequence length="144" mass="12753">MHKFTALVTLVLATFVASSPVPRPDGTLGGVVDAVAPITAGLGVTLNNLLGFKDTPAAGGGSTPAAGGSSTPAAGGSPAPAAGGSPAPAAGGSPAPAAGGSPAPAAGGAGDAGGGSAVLGGVVDALAPITGGVGVTVNNLAGFH</sequence>
<feature type="compositionally biased region" description="Low complexity" evidence="1">
    <location>
        <begin position="63"/>
        <end position="106"/>
    </location>
</feature>
<dbReference type="OrthoDB" id="5596579at2759"/>
<proteinExistence type="predicted"/>
<dbReference type="Proteomes" id="UP001149813">
    <property type="component" value="Unassembled WGS sequence"/>
</dbReference>
<evidence type="ECO:0000313" key="4">
    <source>
        <dbReference type="Proteomes" id="UP001149813"/>
    </source>
</evidence>
<comment type="caution">
    <text evidence="3">The sequence shown here is derived from an EMBL/GenBank/DDBJ whole genome shotgun (WGS) entry which is preliminary data.</text>
</comment>
<dbReference type="EMBL" id="JANBOJ010000122">
    <property type="protein sequence ID" value="KAJ1722240.1"/>
    <property type="molecule type" value="Genomic_DNA"/>
</dbReference>
<protein>
    <submittedName>
        <fullName evidence="3">Uncharacterized protein</fullName>
    </submittedName>
</protein>
<evidence type="ECO:0000313" key="3">
    <source>
        <dbReference type="EMBL" id="KAJ1722240.1"/>
    </source>
</evidence>
<dbReference type="AlphaFoldDB" id="A0A9W7Y050"/>
<feature type="chain" id="PRO_5040965850" evidence="2">
    <location>
        <begin position="19"/>
        <end position="144"/>
    </location>
</feature>
<keyword evidence="2" id="KW-0732">Signal</keyword>
<evidence type="ECO:0000256" key="2">
    <source>
        <dbReference type="SAM" id="SignalP"/>
    </source>
</evidence>
<gene>
    <name evidence="3" type="ORF">LPJ53_003313</name>
</gene>
<keyword evidence="4" id="KW-1185">Reference proteome</keyword>
<organism evidence="3 4">
    <name type="scientific">Coemansia erecta</name>
    <dbReference type="NCBI Taxonomy" id="147472"/>
    <lineage>
        <taxon>Eukaryota</taxon>
        <taxon>Fungi</taxon>
        <taxon>Fungi incertae sedis</taxon>
        <taxon>Zoopagomycota</taxon>
        <taxon>Kickxellomycotina</taxon>
        <taxon>Kickxellomycetes</taxon>
        <taxon>Kickxellales</taxon>
        <taxon>Kickxellaceae</taxon>
        <taxon>Coemansia</taxon>
    </lineage>
</organism>